<dbReference type="GO" id="GO:0001965">
    <property type="term" value="F:G-protein alpha-subunit binding"/>
    <property type="evidence" value="ECO:0007669"/>
    <property type="project" value="TreeGrafter"/>
</dbReference>
<evidence type="ECO:0000259" key="4">
    <source>
        <dbReference type="Pfam" id="PF03160"/>
    </source>
</evidence>
<feature type="domain" description="Calx-beta" evidence="4">
    <location>
        <begin position="248"/>
        <end position="314"/>
    </location>
</feature>
<dbReference type="Gene3D" id="2.60.40.2030">
    <property type="match status" value="3"/>
</dbReference>
<reference evidence="5" key="1">
    <citation type="submission" date="2025-08" db="UniProtKB">
        <authorList>
            <consortium name="Ensembl"/>
        </authorList>
    </citation>
    <scope>IDENTIFICATION</scope>
</reference>
<reference evidence="5" key="2">
    <citation type="submission" date="2025-09" db="UniProtKB">
        <authorList>
            <consortium name="Ensembl"/>
        </authorList>
    </citation>
    <scope>IDENTIFICATION</scope>
</reference>
<dbReference type="Proteomes" id="UP000694406">
    <property type="component" value="Unplaced"/>
</dbReference>
<name>A0A8C5RCP3_LATLA</name>
<dbReference type="GO" id="GO:0007605">
    <property type="term" value="P:sensory perception of sound"/>
    <property type="evidence" value="ECO:0007669"/>
    <property type="project" value="TreeGrafter"/>
</dbReference>
<evidence type="ECO:0000256" key="3">
    <source>
        <dbReference type="ARBA" id="ARBA00022837"/>
    </source>
</evidence>
<evidence type="ECO:0000256" key="2">
    <source>
        <dbReference type="ARBA" id="ARBA00022737"/>
    </source>
</evidence>
<keyword evidence="6" id="KW-1185">Reference proteome</keyword>
<dbReference type="GeneTree" id="ENSGT00940000154880"/>
<proteinExistence type="predicted"/>
<keyword evidence="3" id="KW-0106">Calcium</keyword>
<dbReference type="InterPro" id="IPR003644">
    <property type="entry name" value="Calx_beta"/>
</dbReference>
<dbReference type="GO" id="GO:0010855">
    <property type="term" value="F:adenylate cyclase inhibitor activity"/>
    <property type="evidence" value="ECO:0007669"/>
    <property type="project" value="TreeGrafter"/>
</dbReference>
<feature type="domain" description="Calx-beta" evidence="4">
    <location>
        <begin position="135"/>
        <end position="232"/>
    </location>
</feature>
<dbReference type="GO" id="GO:0016020">
    <property type="term" value="C:membrane"/>
    <property type="evidence" value="ECO:0007669"/>
    <property type="project" value="InterPro"/>
</dbReference>
<evidence type="ECO:0000313" key="6">
    <source>
        <dbReference type="Proteomes" id="UP000694406"/>
    </source>
</evidence>
<dbReference type="AlphaFoldDB" id="A0A8C5RCP3"/>
<keyword evidence="2" id="KW-0677">Repeat</keyword>
<evidence type="ECO:0000313" key="5">
    <source>
        <dbReference type="Ensembl" id="ENSLLTP00000001440.1"/>
    </source>
</evidence>
<dbReference type="InterPro" id="IPR038081">
    <property type="entry name" value="CalX-like_sf"/>
</dbReference>
<dbReference type="GO" id="GO:0005737">
    <property type="term" value="C:cytoplasm"/>
    <property type="evidence" value="ECO:0007669"/>
    <property type="project" value="TreeGrafter"/>
</dbReference>
<accession>A0A8C5RCP3</accession>
<feature type="domain" description="Calx-beta" evidence="4">
    <location>
        <begin position="335"/>
        <end position="375"/>
    </location>
</feature>
<feature type="domain" description="Calx-beta" evidence="4">
    <location>
        <begin position="63"/>
        <end position="122"/>
    </location>
</feature>
<dbReference type="Ensembl" id="ENSLLTT00000001493.1">
    <property type="protein sequence ID" value="ENSLLTP00000001440.1"/>
    <property type="gene ID" value="ENSLLTG00000001021.1"/>
</dbReference>
<protein>
    <submittedName>
        <fullName evidence="5">Adhesion G protein-coupled receptor V1</fullName>
    </submittedName>
</protein>
<dbReference type="PANTHER" id="PTHR46682">
    <property type="entry name" value="ADHESION G-PROTEIN COUPLED RECEPTOR V1"/>
    <property type="match status" value="1"/>
</dbReference>
<dbReference type="PANTHER" id="PTHR46682:SF1">
    <property type="entry name" value="ADHESION G-PROTEIN COUPLED RECEPTOR V1"/>
    <property type="match status" value="1"/>
</dbReference>
<dbReference type="SUPFAM" id="SSF141072">
    <property type="entry name" value="CalX-like"/>
    <property type="match status" value="3"/>
</dbReference>
<sequence>MGCLSSKLNPFLSVEWNLKMEEESSHFRSTDVLYTTLEFIVRYHGALSQVTLYWFIMPNDTEDVTVTSGNITFHTEQRKANLTVNILPDEIPELDKTLSVYIINVTHGRLGVHTNATLTILANDDPYGLLIFSGKNRPIKVEEETKNVTLTIVRLKGHLGVVKVTYRTMYDEDVSFYLPSNIARATLGEDYLPISGFVILPANETINIFDDTVPEEEESFRVWLKNPKGGAEIGSNGYVTIVIPSNDDAHGVVAFAQTVAAYEIPPPDNILKLSIVRKAGTFGSIKLDWEATPASASPKDFSPSFGNLIFADGQVCSILIKHLLPYFYHLILMTTITIIDDEEVEFLEMFTITLLRVTGDARLGDDVQMMVTIAPNDSPAGVFSFEEKHVSESKIVYILPDTL</sequence>
<evidence type="ECO:0000256" key="1">
    <source>
        <dbReference type="ARBA" id="ARBA00022729"/>
    </source>
</evidence>
<dbReference type="GO" id="GO:0004930">
    <property type="term" value="F:G protein-coupled receptor activity"/>
    <property type="evidence" value="ECO:0007669"/>
    <property type="project" value="InterPro"/>
</dbReference>
<dbReference type="GO" id="GO:0071277">
    <property type="term" value="P:cellular response to calcium ion"/>
    <property type="evidence" value="ECO:0007669"/>
    <property type="project" value="TreeGrafter"/>
</dbReference>
<dbReference type="InterPro" id="IPR026919">
    <property type="entry name" value="ADGRV1"/>
</dbReference>
<dbReference type="GO" id="GO:0007601">
    <property type="term" value="P:visual perception"/>
    <property type="evidence" value="ECO:0007669"/>
    <property type="project" value="TreeGrafter"/>
</dbReference>
<dbReference type="Pfam" id="PF03160">
    <property type="entry name" value="Calx-beta"/>
    <property type="match status" value="4"/>
</dbReference>
<organism evidence="5 6">
    <name type="scientific">Laticauda laticaudata</name>
    <name type="common">Blue-ringed sea krait</name>
    <name type="synonym">Blue-lipped sea krait</name>
    <dbReference type="NCBI Taxonomy" id="8630"/>
    <lineage>
        <taxon>Eukaryota</taxon>
        <taxon>Metazoa</taxon>
        <taxon>Chordata</taxon>
        <taxon>Craniata</taxon>
        <taxon>Vertebrata</taxon>
        <taxon>Euteleostomi</taxon>
        <taxon>Lepidosauria</taxon>
        <taxon>Squamata</taxon>
        <taxon>Bifurcata</taxon>
        <taxon>Unidentata</taxon>
        <taxon>Episquamata</taxon>
        <taxon>Toxicofera</taxon>
        <taxon>Serpentes</taxon>
        <taxon>Colubroidea</taxon>
        <taxon>Elapidae</taxon>
        <taxon>Laticaudinae</taxon>
        <taxon>Laticauda</taxon>
    </lineage>
</organism>
<keyword evidence="1" id="KW-0732">Signal</keyword>
<dbReference type="GO" id="GO:0032420">
    <property type="term" value="C:stereocilium"/>
    <property type="evidence" value="ECO:0007669"/>
    <property type="project" value="TreeGrafter"/>
</dbReference>